<dbReference type="Proteomes" id="UP000076510">
    <property type="component" value="Unassembled WGS sequence"/>
</dbReference>
<organism evidence="2 3">
    <name type="scientific">Rossellomorea marisflavi</name>
    <dbReference type="NCBI Taxonomy" id="189381"/>
    <lineage>
        <taxon>Bacteria</taxon>
        <taxon>Bacillati</taxon>
        <taxon>Bacillota</taxon>
        <taxon>Bacilli</taxon>
        <taxon>Bacillales</taxon>
        <taxon>Bacillaceae</taxon>
        <taxon>Rossellomorea</taxon>
    </lineage>
</organism>
<dbReference type="EMBL" id="LQQY01000009">
    <property type="protein sequence ID" value="KZE50948.1"/>
    <property type="molecule type" value="Genomic_DNA"/>
</dbReference>
<evidence type="ECO:0000256" key="1">
    <source>
        <dbReference type="SAM" id="Phobius"/>
    </source>
</evidence>
<gene>
    <name evidence="2" type="ORF">AV649_16380</name>
</gene>
<keyword evidence="1" id="KW-1133">Transmembrane helix</keyword>
<feature type="transmembrane region" description="Helical" evidence="1">
    <location>
        <begin position="7"/>
        <end position="27"/>
    </location>
</feature>
<sequence>MVFSSKRWFPIFLVAFVLTMVAIWMNAPGVMAGYPATAFDLLVTVCFFLVWFLVGIPSGIKGEGAFLVFIGVYWGLGLVAGLFAVFAPYEELLLFGIWYSVPAHGLGLLLGSVTLLKLVAPFVGLGVSLMGYGTGRMLRQKEPA</sequence>
<dbReference type="AlphaFoldDB" id="A0A161RVM4"/>
<comment type="caution">
    <text evidence="2">The sequence shown here is derived from an EMBL/GenBank/DDBJ whole genome shotgun (WGS) entry which is preliminary data.</text>
</comment>
<accession>A0A161RVM4</accession>
<keyword evidence="1" id="KW-0812">Transmembrane</keyword>
<protein>
    <submittedName>
        <fullName evidence="2">Uncharacterized protein</fullName>
    </submittedName>
</protein>
<evidence type="ECO:0000313" key="2">
    <source>
        <dbReference type="EMBL" id="KZE50948.1"/>
    </source>
</evidence>
<feature type="transmembrane region" description="Helical" evidence="1">
    <location>
        <begin position="33"/>
        <end position="54"/>
    </location>
</feature>
<reference evidence="3" key="1">
    <citation type="submission" date="2016-01" db="EMBL/GenBank/DDBJ databases">
        <title>Whole genome sequencing of Bhargavaea cecembensis T14.</title>
        <authorList>
            <person name="Hong K.W."/>
        </authorList>
    </citation>
    <scope>NUCLEOTIDE SEQUENCE [LARGE SCALE GENOMIC DNA]</scope>
    <source>
        <strain evidence="3">M19</strain>
    </source>
</reference>
<feature type="transmembrane region" description="Helical" evidence="1">
    <location>
        <begin position="109"/>
        <end position="132"/>
    </location>
</feature>
<feature type="transmembrane region" description="Helical" evidence="1">
    <location>
        <begin position="66"/>
        <end position="89"/>
    </location>
</feature>
<evidence type="ECO:0000313" key="3">
    <source>
        <dbReference type="Proteomes" id="UP000076510"/>
    </source>
</evidence>
<proteinExistence type="predicted"/>
<name>A0A161RVM4_9BACI</name>
<keyword evidence="1" id="KW-0472">Membrane</keyword>